<protein>
    <submittedName>
        <fullName evidence="4">Uncharacterized protein</fullName>
    </submittedName>
</protein>
<dbReference type="Proteomes" id="UP000783686">
    <property type="component" value="Unassembled WGS sequence"/>
</dbReference>
<dbReference type="Gene3D" id="3.40.50.720">
    <property type="entry name" value="NAD(P)-binding Rossmann-like Domain"/>
    <property type="match status" value="1"/>
</dbReference>
<dbReference type="Proteomes" id="UP000614601">
    <property type="component" value="Unassembled WGS sequence"/>
</dbReference>
<sequence length="369" mass="41189">MFHHKLMIRRTKLMYYNNIRRLTVTKSFFLQQYRGVTNQPIFDKFTEASTIVKDLDLNGKTYLVTGATSGLGLEVAKTLVSAGAHVVMGIRNLEKGQGVSKNIVREFPEAKLDMLHLDLLDILSIKKASEEYLRKRWKLDGLILNAGAYAPSEPFNNLDGLNSTFQANYLGHFYLLSQLKQRLIESRPSRVVTLSSVTTTFMLKSLKNEMSSEDFVKEVVLTGGRGRLELGKQYAKAKLCNTMMIKKLDREMSVQYPEVRAYAVDPGSFIDTNIAVEAYGSVSKLTMKLARPFSKSVSNGAATILFAAVHPAAESLRGCHIVDNKAGEDPKSVNPTVFNTDFQDAVCKRSSELVTEALARREKLEKGQS</sequence>
<dbReference type="PANTHER" id="PTHR24320:SF282">
    <property type="entry name" value="WW DOMAIN-CONTAINING OXIDOREDUCTASE"/>
    <property type="match status" value="1"/>
</dbReference>
<evidence type="ECO:0000313" key="4">
    <source>
        <dbReference type="EMBL" id="CAD5211576.1"/>
    </source>
</evidence>
<evidence type="ECO:0000256" key="3">
    <source>
        <dbReference type="ARBA" id="ARBA00023002"/>
    </source>
</evidence>
<evidence type="ECO:0000256" key="1">
    <source>
        <dbReference type="ARBA" id="ARBA00006484"/>
    </source>
</evidence>
<dbReference type="Pfam" id="PF00106">
    <property type="entry name" value="adh_short"/>
    <property type="match status" value="1"/>
</dbReference>
<evidence type="ECO:0000256" key="2">
    <source>
        <dbReference type="ARBA" id="ARBA00022857"/>
    </source>
</evidence>
<keyword evidence="5" id="KW-1185">Reference proteome</keyword>
<keyword evidence="2" id="KW-0521">NADP</keyword>
<dbReference type="OrthoDB" id="9989144at2759"/>
<dbReference type="SUPFAM" id="SSF51735">
    <property type="entry name" value="NAD(P)-binding Rossmann-fold domains"/>
    <property type="match status" value="1"/>
</dbReference>
<comment type="similarity">
    <text evidence="1">Belongs to the short-chain dehydrogenases/reductases (SDR) family.</text>
</comment>
<keyword evidence="3" id="KW-0560">Oxidoreductase</keyword>
<dbReference type="EMBL" id="CAJFDH010000002">
    <property type="protein sequence ID" value="CAD5211576.1"/>
    <property type="molecule type" value="Genomic_DNA"/>
</dbReference>
<comment type="caution">
    <text evidence="4">The sequence shown here is derived from an EMBL/GenBank/DDBJ whole genome shotgun (WGS) entry which is preliminary data.</text>
</comment>
<evidence type="ECO:0000313" key="5">
    <source>
        <dbReference type="Proteomes" id="UP000614601"/>
    </source>
</evidence>
<organism evidence="4 5">
    <name type="scientific">Bursaphelenchus okinawaensis</name>
    <dbReference type="NCBI Taxonomy" id="465554"/>
    <lineage>
        <taxon>Eukaryota</taxon>
        <taxon>Metazoa</taxon>
        <taxon>Ecdysozoa</taxon>
        <taxon>Nematoda</taxon>
        <taxon>Chromadorea</taxon>
        <taxon>Rhabditida</taxon>
        <taxon>Tylenchina</taxon>
        <taxon>Tylenchomorpha</taxon>
        <taxon>Aphelenchoidea</taxon>
        <taxon>Aphelenchoididae</taxon>
        <taxon>Bursaphelenchus</taxon>
    </lineage>
</organism>
<proteinExistence type="inferred from homology"/>
<name>A0A811K874_9BILA</name>
<dbReference type="InterPro" id="IPR036291">
    <property type="entry name" value="NAD(P)-bd_dom_sf"/>
</dbReference>
<gene>
    <name evidence="4" type="ORF">BOKJ2_LOCUS3763</name>
</gene>
<dbReference type="PRINTS" id="PR00081">
    <property type="entry name" value="GDHRDH"/>
</dbReference>
<accession>A0A811K874</accession>
<dbReference type="GO" id="GO:0016491">
    <property type="term" value="F:oxidoreductase activity"/>
    <property type="evidence" value="ECO:0007669"/>
    <property type="project" value="UniProtKB-KW"/>
</dbReference>
<dbReference type="InterPro" id="IPR002347">
    <property type="entry name" value="SDR_fam"/>
</dbReference>
<dbReference type="AlphaFoldDB" id="A0A811K874"/>
<dbReference type="PANTHER" id="PTHR24320">
    <property type="entry name" value="RETINOL DEHYDROGENASE"/>
    <property type="match status" value="1"/>
</dbReference>
<reference evidence="4" key="1">
    <citation type="submission" date="2020-09" db="EMBL/GenBank/DDBJ databases">
        <authorList>
            <person name="Kikuchi T."/>
        </authorList>
    </citation>
    <scope>NUCLEOTIDE SEQUENCE</scope>
    <source>
        <strain evidence="4">SH1</strain>
    </source>
</reference>
<dbReference type="EMBL" id="CAJFCW020000002">
    <property type="protein sequence ID" value="CAG9093821.1"/>
    <property type="molecule type" value="Genomic_DNA"/>
</dbReference>